<dbReference type="Pfam" id="PF08881">
    <property type="entry name" value="CVNH"/>
    <property type="match status" value="1"/>
</dbReference>
<dbReference type="EMBL" id="NLAX01001139">
    <property type="protein sequence ID" value="PKS06052.1"/>
    <property type="molecule type" value="Genomic_DNA"/>
</dbReference>
<dbReference type="Proteomes" id="UP000233524">
    <property type="component" value="Unassembled WGS sequence"/>
</dbReference>
<dbReference type="STRING" id="41688.A0A2N3N0W4"/>
<dbReference type="PANTHER" id="PTHR33112">
    <property type="entry name" value="DOMAIN PROTEIN, PUTATIVE-RELATED"/>
    <property type="match status" value="1"/>
</dbReference>
<feature type="domain" description="Cyanovirin-N" evidence="2">
    <location>
        <begin position="2"/>
        <end position="100"/>
    </location>
</feature>
<dbReference type="PANTHER" id="PTHR33112:SF13">
    <property type="entry name" value="HETEROKARYON INCOMPATIBILITY DOMAIN-CONTAINING PROTEIN"/>
    <property type="match status" value="1"/>
</dbReference>
<dbReference type="Pfam" id="PF06985">
    <property type="entry name" value="HET"/>
    <property type="match status" value="1"/>
</dbReference>
<dbReference type="OrthoDB" id="5347061at2759"/>
<gene>
    <name evidence="3" type="ORF">jhhlp_007886</name>
</gene>
<proteinExistence type="predicted"/>
<feature type="region of interest" description="Disordered" evidence="1">
    <location>
        <begin position="118"/>
        <end position="143"/>
    </location>
</feature>
<sequence length="824" mass="93004">MAFSATSCDIHLKQDHILVATCTKIDGSQQHSELNLSDHIGNDEGVFDTDGLYFAASARNVRLRGGNMLHAELASSDGRWHRDAINLDAFVGNDDGNLFVHDEFDHQHLRPVNQVPQALKPKKPAKPHRIVEPDPHSTSDTVRCNLCKDWPQVRGQSRVESVPQITPKSLASGDRRKGCPTCSLAERIIRKMGPDLASSHDVQEDSIVLKLYPSPQNFPQFQIAYKTKSGKTLEWKGIMHSTDDDVNLSDYYRNVPQAPLLHGDATAQRCISMAQGWLETCEKKHKKCASAKKVVLPARILDIGTKFKDGIKLKTTSGERATYACLSHCWGLTQTLTLTKTNHDELHKDIPWRSLQKTYAEAIVLCRLLGIRYIWIDALCIIQDSPEDWRAESVKMHSYYGSCYVCIAATSAADHDGGCSIRRLTMKHEGKDHRNNPYCVYVRPKVPHIMHSRAFPHCQFFPLLTRAWVYQERRLSPRVLHVTDMELFFECNTSVECECGESGDQPYTTTTWTKAQEAYFANHRDVSEAEDGPFKVEHQWRSFVREFSKLKITKETDRLPALSGLAQLTRSKRENQSLATGQYLAGCWEGSLINDIAWAIGPELRYLERSGGSFRLPSMPLIPNTYRTAKESKPAEYIAPSWSWASVMDQVDYAPFGYSEPLCTVQNAQVTLTGKDAHGQVKRGFLLIKGQILPTNWSTKKSWRGNYAWLHDVVTRQLFGLKKNKGLMWWRDWADGAIHKLNPKDKVYVMPLAKRTVMGQGENAEFSFRFTPGLSVTETAYLVLRLVDGKVDPAVYERVGWACYSGMSGGPDLKQAKTGLLKIV</sequence>
<dbReference type="InterPro" id="IPR011058">
    <property type="entry name" value="Cyanovirin-N"/>
</dbReference>
<accession>A0A2N3N0W4</accession>
<organism evidence="3 4">
    <name type="scientific">Lomentospora prolificans</name>
    <dbReference type="NCBI Taxonomy" id="41688"/>
    <lineage>
        <taxon>Eukaryota</taxon>
        <taxon>Fungi</taxon>
        <taxon>Dikarya</taxon>
        <taxon>Ascomycota</taxon>
        <taxon>Pezizomycotina</taxon>
        <taxon>Sordariomycetes</taxon>
        <taxon>Hypocreomycetidae</taxon>
        <taxon>Microascales</taxon>
        <taxon>Microascaceae</taxon>
        <taxon>Lomentospora</taxon>
    </lineage>
</organism>
<dbReference type="InterPro" id="IPR010730">
    <property type="entry name" value="HET"/>
</dbReference>
<dbReference type="SMART" id="SM01111">
    <property type="entry name" value="CVNH"/>
    <property type="match status" value="1"/>
</dbReference>
<dbReference type="InParanoid" id="A0A2N3N0W4"/>
<dbReference type="SUPFAM" id="SSF51322">
    <property type="entry name" value="Cyanovirin-N"/>
    <property type="match status" value="1"/>
</dbReference>
<keyword evidence="4" id="KW-1185">Reference proteome</keyword>
<comment type="caution">
    <text evidence="3">The sequence shown here is derived from an EMBL/GenBank/DDBJ whole genome shotgun (WGS) entry which is preliminary data.</text>
</comment>
<name>A0A2N3N0W4_9PEZI</name>
<evidence type="ECO:0000313" key="3">
    <source>
        <dbReference type="EMBL" id="PKS06052.1"/>
    </source>
</evidence>
<dbReference type="InterPro" id="IPR036673">
    <property type="entry name" value="Cyanovirin-N_sf"/>
</dbReference>
<protein>
    <recommendedName>
        <fullName evidence="2">Cyanovirin-N domain-containing protein</fullName>
    </recommendedName>
</protein>
<evidence type="ECO:0000256" key="1">
    <source>
        <dbReference type="SAM" id="MobiDB-lite"/>
    </source>
</evidence>
<evidence type="ECO:0000313" key="4">
    <source>
        <dbReference type="Proteomes" id="UP000233524"/>
    </source>
</evidence>
<evidence type="ECO:0000259" key="2">
    <source>
        <dbReference type="SMART" id="SM01111"/>
    </source>
</evidence>
<reference evidence="3 4" key="1">
    <citation type="journal article" date="2017" name="G3 (Bethesda)">
        <title>First Draft Genome Sequence of the Pathogenic Fungus Lomentospora prolificans (Formerly Scedosporium prolificans).</title>
        <authorList>
            <person name="Luo R."/>
            <person name="Zimin A."/>
            <person name="Workman R."/>
            <person name="Fan Y."/>
            <person name="Pertea G."/>
            <person name="Grossman N."/>
            <person name="Wear M.P."/>
            <person name="Jia B."/>
            <person name="Miller H."/>
            <person name="Casadevall A."/>
            <person name="Timp W."/>
            <person name="Zhang S.X."/>
            <person name="Salzberg S.L."/>
        </authorList>
    </citation>
    <scope>NUCLEOTIDE SEQUENCE [LARGE SCALE GENOMIC DNA]</scope>
    <source>
        <strain evidence="3 4">JHH-5317</strain>
    </source>
</reference>
<dbReference type="Gene3D" id="2.30.60.10">
    <property type="entry name" value="Cyanovirin-N"/>
    <property type="match status" value="1"/>
</dbReference>
<dbReference type="AlphaFoldDB" id="A0A2N3N0W4"/>
<dbReference type="VEuPathDB" id="FungiDB:jhhlp_007886"/>